<proteinExistence type="predicted"/>
<dbReference type="InterPro" id="IPR051961">
    <property type="entry name" value="Fungal_Metabolite_Diox"/>
</dbReference>
<dbReference type="PANTHER" id="PTHR37563">
    <property type="entry name" value="PHYTANOYL-COA DIOXYGENASE FAMILY PROTEIN (AFU_ORTHOLOGUE AFUA_2G03330)"/>
    <property type="match status" value="1"/>
</dbReference>
<organism evidence="2 3">
    <name type="scientific">Cyclostephanos tholiformis</name>
    <dbReference type="NCBI Taxonomy" id="382380"/>
    <lineage>
        <taxon>Eukaryota</taxon>
        <taxon>Sar</taxon>
        <taxon>Stramenopiles</taxon>
        <taxon>Ochrophyta</taxon>
        <taxon>Bacillariophyta</taxon>
        <taxon>Coscinodiscophyceae</taxon>
        <taxon>Thalassiosirophycidae</taxon>
        <taxon>Stephanodiscales</taxon>
        <taxon>Stephanodiscaceae</taxon>
        <taxon>Cyclostephanos</taxon>
    </lineage>
</organism>
<name>A0ABD3SPM3_9STRA</name>
<dbReference type="AlphaFoldDB" id="A0ABD3SPM3"/>
<evidence type="ECO:0000313" key="2">
    <source>
        <dbReference type="EMBL" id="KAL3826551.1"/>
    </source>
</evidence>
<feature type="chain" id="PRO_5044875620" evidence="1">
    <location>
        <begin position="30"/>
        <end position="408"/>
    </location>
</feature>
<dbReference type="InterPro" id="IPR008775">
    <property type="entry name" value="Phytyl_CoA_dOase-like"/>
</dbReference>
<reference evidence="2 3" key="1">
    <citation type="submission" date="2024-10" db="EMBL/GenBank/DDBJ databases">
        <title>Updated reference genomes for cyclostephanoid diatoms.</title>
        <authorList>
            <person name="Roberts W.R."/>
            <person name="Alverson A.J."/>
        </authorList>
    </citation>
    <scope>NUCLEOTIDE SEQUENCE [LARGE SCALE GENOMIC DNA]</scope>
    <source>
        <strain evidence="2 3">AJA228-03</strain>
    </source>
</reference>
<sequence>MVSSFFTPPPAAATGLLALCGLICDFASCFSVPTSPAGGGRATTSTTIFADPISGYARDLLYQDQQDAMLRRALHEQHLLSRDGKIKELLAPKFAPAKPKSGTGFGGSASNKVNMDPSARMASEQAAMVRRDGVIRINNVISGVTADNLRDYVLDQQRIAAIETERDASTSRSYYGVENRRKGRCDLQLSLLREGFASYLGDDCHDDASDAAHRSTFALGDALREMLGNDGTLQRLYENLVTLDGELYELAAVITDVGSNRQMVHPDLPYQELAPLYVIFLALQDVTEGMGPTSFLLGTHTREANAIFASGDMAKKDEQLLRADCRLSTLRKGDAVLFDARTLHCGNANDERTRVLFNFSFRNPQVGGSLGYKGSIRPGYEGVLSLRGMVDALAAYGSGDENPFAKFK</sequence>
<dbReference type="Pfam" id="PF05721">
    <property type="entry name" value="PhyH"/>
    <property type="match status" value="1"/>
</dbReference>
<dbReference type="EMBL" id="JALLPB020000019">
    <property type="protein sequence ID" value="KAL3826551.1"/>
    <property type="molecule type" value="Genomic_DNA"/>
</dbReference>
<protein>
    <submittedName>
        <fullName evidence="2">Uncharacterized protein</fullName>
    </submittedName>
</protein>
<gene>
    <name evidence="2" type="ORF">ACHAXA_003615</name>
</gene>
<keyword evidence="1" id="KW-0732">Signal</keyword>
<dbReference type="Proteomes" id="UP001530377">
    <property type="component" value="Unassembled WGS sequence"/>
</dbReference>
<keyword evidence="3" id="KW-1185">Reference proteome</keyword>
<dbReference type="PANTHER" id="PTHR37563:SF2">
    <property type="entry name" value="PHYTANOYL-COA DIOXYGENASE FAMILY PROTEIN (AFU_ORTHOLOGUE AFUA_2G03330)"/>
    <property type="match status" value="1"/>
</dbReference>
<feature type="signal peptide" evidence="1">
    <location>
        <begin position="1"/>
        <end position="29"/>
    </location>
</feature>
<comment type="caution">
    <text evidence="2">The sequence shown here is derived from an EMBL/GenBank/DDBJ whole genome shotgun (WGS) entry which is preliminary data.</text>
</comment>
<dbReference type="SUPFAM" id="SSF51197">
    <property type="entry name" value="Clavaminate synthase-like"/>
    <property type="match status" value="1"/>
</dbReference>
<evidence type="ECO:0000313" key="3">
    <source>
        <dbReference type="Proteomes" id="UP001530377"/>
    </source>
</evidence>
<evidence type="ECO:0000256" key="1">
    <source>
        <dbReference type="SAM" id="SignalP"/>
    </source>
</evidence>
<dbReference type="Gene3D" id="2.60.120.620">
    <property type="entry name" value="q2cbj1_9rhob like domain"/>
    <property type="match status" value="1"/>
</dbReference>
<accession>A0ABD3SPM3</accession>